<name>A0A0W0VXC2_9GAMM</name>
<protein>
    <submittedName>
        <fullName evidence="3">Component of the Dot/Icm secretion system, predicted inner membrane protein</fullName>
    </submittedName>
</protein>
<dbReference type="EMBL" id="LNYL01000050">
    <property type="protein sequence ID" value="KTD24578.1"/>
    <property type="molecule type" value="Genomic_DNA"/>
</dbReference>
<dbReference type="STRING" id="466.Lmac_2665"/>
<feature type="region of interest" description="Disordered" evidence="1">
    <location>
        <begin position="71"/>
        <end position="94"/>
    </location>
</feature>
<keyword evidence="4" id="KW-1185">Reference proteome</keyword>
<feature type="transmembrane region" description="Helical" evidence="2">
    <location>
        <begin position="20"/>
        <end position="45"/>
    </location>
</feature>
<accession>A0A0W0VXC2</accession>
<gene>
    <name evidence="3" type="primary">dotJ</name>
    <name evidence="3" type="synonym">icmM</name>
    <name evidence="3" type="ORF">Lmac_2665</name>
</gene>
<keyword evidence="2" id="KW-0812">Transmembrane</keyword>
<organism evidence="3 4">
    <name type="scientific">Legionella maceachernii</name>
    <dbReference type="NCBI Taxonomy" id="466"/>
    <lineage>
        <taxon>Bacteria</taxon>
        <taxon>Pseudomonadati</taxon>
        <taxon>Pseudomonadota</taxon>
        <taxon>Gammaproteobacteria</taxon>
        <taxon>Legionellales</taxon>
        <taxon>Legionellaceae</taxon>
        <taxon>Legionella</taxon>
    </lineage>
</organism>
<dbReference type="RefSeq" id="WP_058453352.1">
    <property type="nucleotide sequence ID" value="NZ_CAAAIB010000002.1"/>
</dbReference>
<keyword evidence="2" id="KW-0472">Membrane</keyword>
<evidence type="ECO:0000256" key="2">
    <source>
        <dbReference type="SAM" id="Phobius"/>
    </source>
</evidence>
<dbReference type="PATRIC" id="fig|466.6.peg.2841"/>
<reference evidence="3 4" key="1">
    <citation type="submission" date="2015-11" db="EMBL/GenBank/DDBJ databases">
        <title>Genomic analysis of 38 Legionella species identifies large and diverse effector repertoires.</title>
        <authorList>
            <person name="Burstein D."/>
            <person name="Amaro F."/>
            <person name="Zusman T."/>
            <person name="Lifshitz Z."/>
            <person name="Cohen O."/>
            <person name="Gilbert J.A."/>
            <person name="Pupko T."/>
            <person name="Shuman H.A."/>
            <person name="Segal G."/>
        </authorList>
    </citation>
    <scope>NUCLEOTIDE SEQUENCE [LARGE SCALE GENOMIC DNA]</scope>
    <source>
        <strain evidence="3 4">PX-1-G2-E2</strain>
    </source>
</reference>
<dbReference type="NCBIfam" id="NF038227">
    <property type="entry name" value="IcmM_DotJ_IVB"/>
    <property type="match status" value="1"/>
</dbReference>
<evidence type="ECO:0000313" key="4">
    <source>
        <dbReference type="Proteomes" id="UP000054908"/>
    </source>
</evidence>
<dbReference type="OrthoDB" id="5653490at2"/>
<comment type="caution">
    <text evidence="3">The sequence shown here is derived from an EMBL/GenBank/DDBJ whole genome shotgun (WGS) entry which is preliminary data.</text>
</comment>
<evidence type="ECO:0000313" key="3">
    <source>
        <dbReference type="EMBL" id="KTD24578.1"/>
    </source>
</evidence>
<dbReference type="Proteomes" id="UP000054908">
    <property type="component" value="Unassembled WGS sequence"/>
</dbReference>
<keyword evidence="2" id="KW-1133">Transmembrane helix</keyword>
<dbReference type="AlphaFoldDB" id="A0A0W0VXC2"/>
<sequence length="94" mass="10718">MSQEAWNTIKRSKSFYIRTYRIGGTSLVISLILNLLLVLGIYYLYFHEPERDFYATSGVTPPVLLNPLDEPNYSSTPLLPPDPIDDDSEKVIPQ</sequence>
<evidence type="ECO:0000256" key="1">
    <source>
        <dbReference type="SAM" id="MobiDB-lite"/>
    </source>
</evidence>
<proteinExistence type="predicted"/>